<evidence type="ECO:0000259" key="18">
    <source>
        <dbReference type="PROSITE" id="PS50215"/>
    </source>
</evidence>
<dbReference type="Pfam" id="PF19030">
    <property type="entry name" value="TSP1_ADAMTS"/>
    <property type="match status" value="7"/>
</dbReference>
<feature type="binding site" evidence="14 16">
    <location>
        <position position="461"/>
    </location>
    <ligand>
        <name>Zn(2+)</name>
        <dbReference type="ChEBI" id="CHEBI:29105"/>
        <note>catalytic</note>
    </ligand>
</feature>
<dbReference type="FunFam" id="2.20.100.10:FF:000006">
    <property type="entry name" value="A disintegrin and metalloproteinase with thrombospondin motifs 1"/>
    <property type="match status" value="1"/>
</dbReference>
<feature type="disulfide bond" evidence="15">
    <location>
        <begin position="467"/>
        <end position="495"/>
    </location>
</feature>
<evidence type="ECO:0000256" key="1">
    <source>
        <dbReference type="ARBA" id="ARBA00004498"/>
    </source>
</evidence>
<keyword evidence="21" id="KW-1185">Reference proteome</keyword>
<dbReference type="InterPro" id="IPR024079">
    <property type="entry name" value="MetalloPept_cat_dom_sf"/>
</dbReference>
<feature type="non-terminal residue" evidence="20">
    <location>
        <position position="1"/>
    </location>
</feature>
<feature type="binding site" evidence="14">
    <location>
        <position position="511"/>
    </location>
    <ligand>
        <name>Ca(2+)</name>
        <dbReference type="ChEBI" id="CHEBI:29108"/>
        <label>1</label>
    </ligand>
</feature>
<evidence type="ECO:0000256" key="12">
    <source>
        <dbReference type="ARBA" id="ARBA00023180"/>
    </source>
</evidence>
<dbReference type="Pfam" id="PF01421">
    <property type="entry name" value="Reprolysin"/>
    <property type="match status" value="1"/>
</dbReference>
<keyword evidence="10" id="KW-0482">Metalloprotease</keyword>
<dbReference type="InterPro" id="IPR010294">
    <property type="entry name" value="ADAMTS_spacer1"/>
</dbReference>
<dbReference type="PRINTS" id="PR01857">
    <property type="entry name" value="ADAMTSFAMILY"/>
</dbReference>
<dbReference type="PANTHER" id="PTHR13723:SF278">
    <property type="entry name" value="ADAM METALLOPEPTIDASE WITH THROMBOSPONDIN TYPE 1 MOTIF A, ISOFORM B"/>
    <property type="match status" value="1"/>
</dbReference>
<evidence type="ECO:0000256" key="5">
    <source>
        <dbReference type="ARBA" id="ARBA00022723"/>
    </source>
</evidence>
<comment type="cofactor">
    <cofactor evidence="14">
        <name>Zn(2+)</name>
        <dbReference type="ChEBI" id="CHEBI:29105"/>
    </cofactor>
    <text evidence="14">Binds 1 zinc ion per subunit.</text>
</comment>
<keyword evidence="3" id="KW-0272">Extracellular matrix</keyword>
<keyword evidence="2" id="KW-0964">Secreted</keyword>
<evidence type="ECO:0000256" key="16">
    <source>
        <dbReference type="PROSITE-ProRule" id="PRU00276"/>
    </source>
</evidence>
<feature type="binding site" evidence="14 16">
    <location>
        <position position="451"/>
    </location>
    <ligand>
        <name>Zn(2+)</name>
        <dbReference type="ChEBI" id="CHEBI:29105"/>
        <note>catalytic</note>
    </ligand>
</feature>
<organism evidence="20 21">
    <name type="scientific">Oryctes borbonicus</name>
    <dbReference type="NCBI Taxonomy" id="1629725"/>
    <lineage>
        <taxon>Eukaryota</taxon>
        <taxon>Metazoa</taxon>
        <taxon>Ecdysozoa</taxon>
        <taxon>Arthropoda</taxon>
        <taxon>Hexapoda</taxon>
        <taxon>Insecta</taxon>
        <taxon>Pterygota</taxon>
        <taxon>Neoptera</taxon>
        <taxon>Endopterygota</taxon>
        <taxon>Coleoptera</taxon>
        <taxon>Polyphaga</taxon>
        <taxon>Scarabaeiformia</taxon>
        <taxon>Scarabaeidae</taxon>
        <taxon>Dynastinae</taxon>
        <taxon>Oryctes</taxon>
    </lineage>
</organism>
<dbReference type="CDD" id="cd04273">
    <property type="entry name" value="ZnMc_ADAMTS_like"/>
    <property type="match status" value="1"/>
</dbReference>
<keyword evidence="12" id="KW-0325">Glycoprotein</keyword>
<evidence type="ECO:0000313" key="20">
    <source>
        <dbReference type="EMBL" id="KRT81997.1"/>
    </source>
</evidence>
<feature type="disulfide bond" evidence="15">
    <location>
        <begin position="554"/>
        <end position="592"/>
    </location>
</feature>
<dbReference type="Pfam" id="PF01562">
    <property type="entry name" value="Pep_M12B_propep"/>
    <property type="match status" value="1"/>
</dbReference>
<dbReference type="GO" id="GO:0006508">
    <property type="term" value="P:proteolysis"/>
    <property type="evidence" value="ECO:0007669"/>
    <property type="project" value="UniProtKB-KW"/>
</dbReference>
<dbReference type="InterPro" id="IPR041645">
    <property type="entry name" value="ADAMTS_CR_2"/>
</dbReference>
<comment type="caution">
    <text evidence="16">Lacks conserved residue(s) required for the propagation of feature annotation.</text>
</comment>
<feature type="region of interest" description="Disordered" evidence="17">
    <location>
        <begin position="1322"/>
        <end position="1348"/>
    </location>
</feature>
<dbReference type="OrthoDB" id="5855429at2759"/>
<feature type="domain" description="Peptidase M12B" evidence="18">
    <location>
        <begin position="311"/>
        <end position="516"/>
    </location>
</feature>
<evidence type="ECO:0000256" key="9">
    <source>
        <dbReference type="ARBA" id="ARBA00022833"/>
    </source>
</evidence>
<keyword evidence="11 15" id="KW-1015">Disulfide bond</keyword>
<dbReference type="FunFam" id="2.20.100.10:FF:000005">
    <property type="entry name" value="ADAM metallopeptidase with thrombospondin type 1 motif 9"/>
    <property type="match status" value="2"/>
</dbReference>
<dbReference type="InterPro" id="IPR036383">
    <property type="entry name" value="TSP1_rpt_sf"/>
</dbReference>
<dbReference type="InterPro" id="IPR001590">
    <property type="entry name" value="Peptidase_M12B"/>
</dbReference>
<keyword evidence="7" id="KW-0677">Repeat</keyword>
<dbReference type="Pfam" id="PF00090">
    <property type="entry name" value="TSP_1"/>
    <property type="match status" value="1"/>
</dbReference>
<keyword evidence="8" id="KW-0378">Hydrolase</keyword>
<feature type="disulfide bond" evidence="15">
    <location>
        <begin position="625"/>
        <end position="663"/>
    </location>
</feature>
<evidence type="ECO:0000256" key="10">
    <source>
        <dbReference type="ARBA" id="ARBA00023049"/>
    </source>
</evidence>
<evidence type="ECO:0000256" key="8">
    <source>
        <dbReference type="ARBA" id="ARBA00022801"/>
    </source>
</evidence>
<feature type="disulfide bond" evidence="15">
    <location>
        <begin position="429"/>
        <end position="511"/>
    </location>
</feature>
<keyword evidence="14" id="KW-0106">Calcium</keyword>
<keyword evidence="9 14" id="KW-0862">Zinc</keyword>
<evidence type="ECO:0000256" key="17">
    <source>
        <dbReference type="SAM" id="MobiDB-lite"/>
    </source>
</evidence>
<sequence length="1706" mass="194419">QRSAKVFGYVALIPPPARLHFLPGSFNPTLSRCHSLKSPDATVREVPNTSSDTIPLKVPEHHHNHNNNPNVQFVTPYKVSPPPLHHNDLLYVQMNNETTGESRYHSGNFRHKTALIWDPHPEYEIVAFGKKLHLNLELNDDVPKNIHITHIYSNYSRKIVHDPRTSGCFYKGTIKGDVNSSVSVSLCHGMTGRIHTSTGNYYITPVENSTEYLVNNTLKHKIVKETFRSHDQHPYGENSHVSYSEEKIIIDDDFLPDSENERERSKRDLFVFDELDHSREDDNTDSKRLARGIVQRHRFKSARTKRTDHEYFIEVLVVADKNMVEYHGHREKLVEYILILMAHVGVLFKDATIGNPITLMVVHISILNDTEFTYNRSDQMLKKFCEWQRDHNSHIPHDAAILLTRNVICKNMTTGVCHTLGIAEVGGMCSESSSCAIVRDNGLSTSYTIAHEMGHLLNMRHDDYHKCSNYNGDNKPNIMSKVLHNDTKPWQWSACSRHYLTEFLDSPRAACLLGKPKVGEFFPNAIPGENFEANLQCELEFGPGSKICSFMQTCSSLWCTSESGEEAQGCRTQHLPWADGTSCGDGRDLMWCHHGRCIPKIRQNLAPRNGIWGPWQPWGKCSRSCGGGIKIRKRECDQPPPANGGSYCRGQSTSYASCNTQECPSGTRDYREEQCGKYDGDTKGIAGLTPEVKWVPKYGITDEHDLCRLFCRVKGTNEYYRLEEKVEDGTKCSINSFDICVNGKCLPGGCDNTLNSTATLDECGVCNGDNSTCQEVLGRYNTSTRGYARVVRIPKGSSNLIIEQHGYYGGTKDDNYLALVDGETGEYVLNGNFIISSWKHDLVYGGLTLAYSGSEIQIERLTTPKNRKLKKDLVLEVLSVTSMPPDIRYRYTINKDMAPKFGWQLYESNWTECSAICRGIQYMRPVCSDLANYAHVNPSRCSDLSMDGLVRERQCNMHCKLDWNATKSGICSVHCGSGWQEVNFNCVRIDLAVPDGKIIQAVDDMHCSNLHRPPSREACTGPCDVTHWQYTAWSQCSKSCGGGTKTRTAICVDDRNNTIDESHCYSKKKYIEHTCNNKRCPTWTYADWTTCSKPCGKGHRSRKYYCSLNGQVINNAMCNRKDLRIEKEECELTPCQWFAGNWTACSVRCGDGVKTREVECRAGPRKVYENLCRDLLKPYNQTHCAEAPCERFDGHAIYPKKHENEISNDIYSYYHYFKWEMGTWSECSRSCGGGTKSRLVVCRDGQGRESENYCEPAKKPPEYSRCNGFQCPQWRTGDWTSCNAFCERNRMVGCFNRTVMVSPTMCDQTRKPESSVKCNAEECNQQPQPTAKTRPQHPSDDESRKNQRYRWKKTGWTPCSNSCGKGARSRKVHCRDALDNVTVADGYCQGQPRPKHLRFCQSYSKHNCSFTWVDGPWSKCSKTCGDGIRYRNVTCQRVFPGGIIQDGVNASHHKCDPYTKPATNERCHEKNCSDPYSWRTDAWSKCGQICGVKSFQVRRLHCINQRGQKVPRKFCRRIGRPERKRRCPIVYCTSCREIQQRTKAKQNKDYFLKLYGKLAQVYCYKMDTKEPEEYVSLHGGKENYAQYYDYRIGMLSQTTFWKVRLDPVNMRIIPTDTTFSKTNGTQFYYAQAGTNYVSLQQYVYFVMDMSDTTFRLADSVRWTCTEPDGNKNVDVRHNGQQVRGICSPNCGICRPDPNYGLPVEIT</sequence>
<comment type="subcellular location">
    <subcellularLocation>
        <location evidence="1">Secreted</location>
        <location evidence="1">Extracellular space</location>
        <location evidence="1">Extracellular matrix</location>
    </subcellularLocation>
</comment>
<feature type="disulfide bond" evidence="15">
    <location>
        <begin position="385"/>
        <end position="435"/>
    </location>
</feature>
<feature type="disulfide bond" evidence="15">
    <location>
        <begin position="621"/>
        <end position="658"/>
    </location>
</feature>
<feature type="disulfide bond" evidence="15">
    <location>
        <begin position="636"/>
        <end position="648"/>
    </location>
</feature>
<dbReference type="Pfam" id="PF17771">
    <property type="entry name" value="ADAMTS_CR_2"/>
    <property type="match status" value="1"/>
</dbReference>
<feature type="compositionally biased region" description="Polar residues" evidence="17">
    <location>
        <begin position="1322"/>
        <end position="1333"/>
    </location>
</feature>
<keyword evidence="5 14" id="KW-0479">Metal-binding</keyword>
<evidence type="ECO:0000313" key="21">
    <source>
        <dbReference type="Proteomes" id="UP000051574"/>
    </source>
</evidence>
<dbReference type="InterPro" id="IPR002870">
    <property type="entry name" value="Peptidase_M12B_N"/>
</dbReference>
<dbReference type="GO" id="GO:0008270">
    <property type="term" value="F:zinc ion binding"/>
    <property type="evidence" value="ECO:0007669"/>
    <property type="project" value="InterPro"/>
</dbReference>
<comment type="caution">
    <text evidence="20">The sequence shown here is derived from an EMBL/GenBank/DDBJ whole genome shotgun (WGS) entry which is preliminary data.</text>
</comment>
<feature type="binding site" evidence="14">
    <location>
        <position position="314"/>
    </location>
    <ligand>
        <name>Ca(2+)</name>
        <dbReference type="ChEBI" id="CHEBI:29108"/>
        <label>2</label>
    </ligand>
</feature>
<feature type="binding site" evidence="14">
    <location>
        <position position="398"/>
    </location>
    <ligand>
        <name>Ca(2+)</name>
        <dbReference type="ChEBI" id="CHEBI:29108"/>
        <label>1</label>
    </ligand>
</feature>
<dbReference type="SUPFAM" id="SSF55486">
    <property type="entry name" value="Metalloproteases ('zincins'), catalytic domain"/>
    <property type="match status" value="1"/>
</dbReference>
<evidence type="ECO:0000256" key="3">
    <source>
        <dbReference type="ARBA" id="ARBA00022530"/>
    </source>
</evidence>
<dbReference type="PROSITE" id="PS50092">
    <property type="entry name" value="TSP1"/>
    <property type="match status" value="8"/>
</dbReference>
<dbReference type="Gene3D" id="2.60.120.830">
    <property type="match status" value="1"/>
</dbReference>
<dbReference type="SMART" id="SM00209">
    <property type="entry name" value="TSP1"/>
    <property type="match status" value="9"/>
</dbReference>
<keyword evidence="6" id="KW-0732">Signal</keyword>
<evidence type="ECO:0000256" key="15">
    <source>
        <dbReference type="PIRSR" id="PIRSR613273-3"/>
    </source>
</evidence>
<keyword evidence="4" id="KW-0645">Protease</keyword>
<dbReference type="InterPro" id="IPR012314">
    <property type="entry name" value="Pept_M12B_GON-ADAMTSs"/>
</dbReference>
<dbReference type="InterPro" id="IPR045371">
    <property type="entry name" value="ADAMTS_CR_3"/>
</dbReference>
<dbReference type="Gene3D" id="2.20.100.10">
    <property type="entry name" value="Thrombospondin type-1 (TSP1) repeat"/>
    <property type="match status" value="7"/>
</dbReference>
<dbReference type="PROSITE" id="PS51046">
    <property type="entry name" value="GON"/>
    <property type="match status" value="1"/>
</dbReference>
<evidence type="ECO:0000256" key="11">
    <source>
        <dbReference type="ARBA" id="ARBA00023157"/>
    </source>
</evidence>
<gene>
    <name evidence="20" type="ORF">AMK59_4945</name>
</gene>
<proteinExistence type="predicted"/>
<evidence type="ECO:0000256" key="4">
    <source>
        <dbReference type="ARBA" id="ARBA00022670"/>
    </source>
</evidence>
<feature type="disulfide bond" evidence="15">
    <location>
        <begin position="409"/>
        <end position="417"/>
    </location>
</feature>
<feature type="disulfide bond" evidence="15">
    <location>
        <begin position="583"/>
        <end position="597"/>
    </location>
</feature>
<dbReference type="InterPro" id="IPR050439">
    <property type="entry name" value="ADAMTS_ADAMTS-like"/>
</dbReference>
<dbReference type="Pfam" id="PF05986">
    <property type="entry name" value="ADAMTS_spacer1"/>
    <property type="match status" value="1"/>
</dbReference>
<feature type="domain" description="GON" evidence="19">
    <location>
        <begin position="1531"/>
        <end position="1706"/>
    </location>
</feature>
<dbReference type="Gene3D" id="3.40.1620.60">
    <property type="match status" value="2"/>
</dbReference>
<dbReference type="Pfam" id="PF19236">
    <property type="entry name" value="ADAMTS_CR_3"/>
    <property type="match status" value="1"/>
</dbReference>
<feature type="binding site" evidence="14">
    <location>
        <position position="314"/>
    </location>
    <ligand>
        <name>Ca(2+)</name>
        <dbReference type="ChEBI" id="CHEBI:29108"/>
        <label>1</label>
    </ligand>
</feature>
<evidence type="ECO:0000256" key="14">
    <source>
        <dbReference type="PIRSR" id="PIRSR613273-2"/>
    </source>
</evidence>
<accession>A0A0T6B4I2</accession>
<dbReference type="PANTHER" id="PTHR13723">
    <property type="entry name" value="ADAMTS A DISINTEGRIN AND METALLOPROTEASE WITH THROMBOSPONDIN MOTIFS PROTEASE"/>
    <property type="match status" value="1"/>
</dbReference>
<reference evidence="20 21" key="1">
    <citation type="submission" date="2015-09" db="EMBL/GenBank/DDBJ databases">
        <title>Draft genome of the scarab beetle Oryctes borbonicus.</title>
        <authorList>
            <person name="Meyer J.M."/>
            <person name="Markov G.V."/>
            <person name="Baskaran P."/>
            <person name="Herrmann M."/>
            <person name="Sommer R.J."/>
            <person name="Roedelsperger C."/>
        </authorList>
    </citation>
    <scope>NUCLEOTIDE SEQUENCE [LARGE SCALE GENOMIC DNA]</scope>
    <source>
        <strain evidence="20">OB123</strain>
        <tissue evidence="20">Whole animal</tissue>
    </source>
</reference>
<evidence type="ECO:0000259" key="19">
    <source>
        <dbReference type="PROSITE" id="PS51046"/>
    </source>
</evidence>
<dbReference type="PROSITE" id="PS50215">
    <property type="entry name" value="ADAM_MEPRO"/>
    <property type="match status" value="1"/>
</dbReference>
<dbReference type="EMBL" id="LJIG01015973">
    <property type="protein sequence ID" value="KRT81997.1"/>
    <property type="molecule type" value="Genomic_DNA"/>
</dbReference>
<name>A0A0T6B4I2_9SCAR</name>
<evidence type="ECO:0000256" key="2">
    <source>
        <dbReference type="ARBA" id="ARBA00022525"/>
    </source>
</evidence>
<protein>
    <recommendedName>
        <fullName evidence="22">Peptidase</fullName>
    </recommendedName>
</protein>
<evidence type="ECO:0000256" key="13">
    <source>
        <dbReference type="PIRSR" id="PIRSR613273-1"/>
    </source>
</evidence>
<dbReference type="GO" id="GO:0030198">
    <property type="term" value="P:extracellular matrix organization"/>
    <property type="evidence" value="ECO:0007669"/>
    <property type="project" value="InterPro"/>
</dbReference>
<dbReference type="InterPro" id="IPR000884">
    <property type="entry name" value="TSP1_rpt"/>
</dbReference>
<dbReference type="Pfam" id="PF08685">
    <property type="entry name" value="GON"/>
    <property type="match status" value="2"/>
</dbReference>
<evidence type="ECO:0008006" key="22">
    <source>
        <dbReference type="Google" id="ProtNLM"/>
    </source>
</evidence>
<feature type="active site" evidence="13 16">
    <location>
        <position position="452"/>
    </location>
</feature>
<dbReference type="InterPro" id="IPR013273">
    <property type="entry name" value="ADAMTS/ADAMTS-like"/>
</dbReference>
<feature type="disulfide bond" evidence="15">
    <location>
        <begin position="537"/>
        <end position="559"/>
    </location>
</feature>
<feature type="disulfide bond" evidence="15">
    <location>
        <begin position="548"/>
        <end position="570"/>
    </location>
</feature>
<dbReference type="Proteomes" id="UP000051574">
    <property type="component" value="Unassembled WGS sequence"/>
</dbReference>
<dbReference type="SUPFAM" id="SSF82895">
    <property type="entry name" value="TSP-1 type 1 repeat"/>
    <property type="match status" value="8"/>
</dbReference>
<dbReference type="GO" id="GO:0004222">
    <property type="term" value="F:metalloendopeptidase activity"/>
    <property type="evidence" value="ECO:0007669"/>
    <property type="project" value="InterPro"/>
</dbReference>
<feature type="binding site" evidence="14 16">
    <location>
        <position position="455"/>
    </location>
    <ligand>
        <name>Zn(2+)</name>
        <dbReference type="ChEBI" id="CHEBI:29105"/>
        <note>catalytic</note>
    </ligand>
</feature>
<dbReference type="Gene3D" id="3.40.390.10">
    <property type="entry name" value="Collagenase (Catalytic Domain)"/>
    <property type="match status" value="1"/>
</dbReference>
<evidence type="ECO:0000256" key="6">
    <source>
        <dbReference type="ARBA" id="ARBA00022729"/>
    </source>
</evidence>
<evidence type="ECO:0000256" key="7">
    <source>
        <dbReference type="ARBA" id="ARBA00022737"/>
    </source>
</evidence>